<dbReference type="Proteomes" id="UP000799424">
    <property type="component" value="Unassembled WGS sequence"/>
</dbReference>
<reference evidence="1" key="1">
    <citation type="journal article" date="2020" name="Stud. Mycol.">
        <title>101 Dothideomycetes genomes: a test case for predicting lifestyles and emergence of pathogens.</title>
        <authorList>
            <person name="Haridas S."/>
            <person name="Albert R."/>
            <person name="Binder M."/>
            <person name="Bloem J."/>
            <person name="Labutti K."/>
            <person name="Salamov A."/>
            <person name="Andreopoulos B."/>
            <person name="Baker S."/>
            <person name="Barry K."/>
            <person name="Bills G."/>
            <person name="Bluhm B."/>
            <person name="Cannon C."/>
            <person name="Castanera R."/>
            <person name="Culley D."/>
            <person name="Daum C."/>
            <person name="Ezra D."/>
            <person name="Gonzalez J."/>
            <person name="Henrissat B."/>
            <person name="Kuo A."/>
            <person name="Liang C."/>
            <person name="Lipzen A."/>
            <person name="Lutzoni F."/>
            <person name="Magnuson J."/>
            <person name="Mondo S."/>
            <person name="Nolan M."/>
            <person name="Ohm R."/>
            <person name="Pangilinan J."/>
            <person name="Park H.-J."/>
            <person name="Ramirez L."/>
            <person name="Alfaro M."/>
            <person name="Sun H."/>
            <person name="Tritt A."/>
            <person name="Yoshinaga Y."/>
            <person name="Zwiers L.-H."/>
            <person name="Turgeon B."/>
            <person name="Goodwin S."/>
            <person name="Spatafora J."/>
            <person name="Crous P."/>
            <person name="Grigoriev I."/>
        </authorList>
    </citation>
    <scope>NUCLEOTIDE SEQUENCE</scope>
    <source>
        <strain evidence="1">CBS 113818</strain>
    </source>
</reference>
<evidence type="ECO:0000313" key="1">
    <source>
        <dbReference type="EMBL" id="KAF2821306.1"/>
    </source>
</evidence>
<protein>
    <submittedName>
        <fullName evidence="1">Uncharacterized protein</fullName>
    </submittedName>
</protein>
<keyword evidence="2" id="KW-1185">Reference proteome</keyword>
<dbReference type="EMBL" id="MU006237">
    <property type="protein sequence ID" value="KAF2821306.1"/>
    <property type="molecule type" value="Genomic_DNA"/>
</dbReference>
<proteinExistence type="predicted"/>
<dbReference type="AlphaFoldDB" id="A0A6A6ZK22"/>
<accession>A0A6A6ZK22</accession>
<name>A0A6A6ZK22_9PLEO</name>
<sequence length="149" mass="16162">MVLLVSFVLRANEHLHFAGRTVLRAMVGTCSASEVAALTFQQCHQCSSTPSLAPEGARTATQMRMRALLGPRGTRLELELALPSQSNIPASSRRYWAGMACNSKWTAVGTSTDQRSPIVWSAPQVAKHLMHVAPAGHLHMHAAGSRRSY</sequence>
<evidence type="ECO:0000313" key="2">
    <source>
        <dbReference type="Proteomes" id="UP000799424"/>
    </source>
</evidence>
<gene>
    <name evidence="1" type="ORF">CC86DRAFT_102482</name>
</gene>
<organism evidence="1 2">
    <name type="scientific">Ophiobolus disseminans</name>
    <dbReference type="NCBI Taxonomy" id="1469910"/>
    <lineage>
        <taxon>Eukaryota</taxon>
        <taxon>Fungi</taxon>
        <taxon>Dikarya</taxon>
        <taxon>Ascomycota</taxon>
        <taxon>Pezizomycotina</taxon>
        <taxon>Dothideomycetes</taxon>
        <taxon>Pleosporomycetidae</taxon>
        <taxon>Pleosporales</taxon>
        <taxon>Pleosporineae</taxon>
        <taxon>Phaeosphaeriaceae</taxon>
        <taxon>Ophiobolus</taxon>
    </lineage>
</organism>